<name>A0A448XFT0_9PLAT</name>
<comment type="caution">
    <text evidence="2">The sequence shown here is derived from an EMBL/GenBank/DDBJ whole genome shotgun (WGS) entry which is preliminary data.</text>
</comment>
<protein>
    <submittedName>
        <fullName evidence="2">Uncharacterized protein</fullName>
    </submittedName>
</protein>
<gene>
    <name evidence="2" type="ORF">PXEA_LOCUS28860</name>
</gene>
<feature type="compositionally biased region" description="Polar residues" evidence="1">
    <location>
        <begin position="33"/>
        <end position="55"/>
    </location>
</feature>
<keyword evidence="3" id="KW-1185">Reference proteome</keyword>
<feature type="compositionally biased region" description="Basic residues" evidence="1">
    <location>
        <begin position="20"/>
        <end position="30"/>
    </location>
</feature>
<dbReference type="Proteomes" id="UP000784294">
    <property type="component" value="Unassembled WGS sequence"/>
</dbReference>
<dbReference type="AlphaFoldDB" id="A0A448XFT0"/>
<feature type="region of interest" description="Disordered" evidence="1">
    <location>
        <begin position="1"/>
        <end position="57"/>
    </location>
</feature>
<organism evidence="2 3">
    <name type="scientific">Protopolystoma xenopodis</name>
    <dbReference type="NCBI Taxonomy" id="117903"/>
    <lineage>
        <taxon>Eukaryota</taxon>
        <taxon>Metazoa</taxon>
        <taxon>Spiralia</taxon>
        <taxon>Lophotrochozoa</taxon>
        <taxon>Platyhelminthes</taxon>
        <taxon>Monogenea</taxon>
        <taxon>Polyopisthocotylea</taxon>
        <taxon>Polystomatidea</taxon>
        <taxon>Polystomatidae</taxon>
        <taxon>Protopolystoma</taxon>
    </lineage>
</organism>
<proteinExistence type="predicted"/>
<evidence type="ECO:0000313" key="2">
    <source>
        <dbReference type="EMBL" id="VEL35420.1"/>
    </source>
</evidence>
<dbReference type="EMBL" id="CAAALY010249802">
    <property type="protein sequence ID" value="VEL35420.1"/>
    <property type="molecule type" value="Genomic_DNA"/>
</dbReference>
<evidence type="ECO:0000256" key="1">
    <source>
        <dbReference type="SAM" id="MobiDB-lite"/>
    </source>
</evidence>
<accession>A0A448XFT0</accession>
<evidence type="ECO:0000313" key="3">
    <source>
        <dbReference type="Proteomes" id="UP000784294"/>
    </source>
</evidence>
<sequence length="88" mass="9886">MLSCSGNVRHIKDGSSARIHQGRRAVRRGPIRTSLQPQLQGNNPPSASSGANLRTPSARLFKRIERYSNINLLRDPSKPSFSRYQQKD</sequence>
<reference evidence="2" key="1">
    <citation type="submission" date="2018-11" db="EMBL/GenBank/DDBJ databases">
        <authorList>
            <consortium name="Pathogen Informatics"/>
        </authorList>
    </citation>
    <scope>NUCLEOTIDE SEQUENCE</scope>
</reference>